<gene>
    <name evidence="2" type="ORF">TMPK1_15670</name>
</gene>
<dbReference type="AlphaFoldDB" id="A0A8S8XDY1"/>
<dbReference type="InterPro" id="IPR029033">
    <property type="entry name" value="His_PPase_superfam"/>
</dbReference>
<proteinExistence type="predicted"/>
<dbReference type="SUPFAM" id="SSF53254">
    <property type="entry name" value="Phosphoglycerate mutase-like"/>
    <property type="match status" value="1"/>
</dbReference>
<evidence type="ECO:0000313" key="2">
    <source>
        <dbReference type="EMBL" id="GIL39330.1"/>
    </source>
</evidence>
<keyword evidence="3" id="KW-1185">Reference proteome</keyword>
<dbReference type="EMBL" id="BOPV01000001">
    <property type="protein sequence ID" value="GIL39330.1"/>
    <property type="molecule type" value="Genomic_DNA"/>
</dbReference>
<evidence type="ECO:0000313" key="3">
    <source>
        <dbReference type="Proteomes" id="UP000681075"/>
    </source>
</evidence>
<dbReference type="Proteomes" id="UP000681075">
    <property type="component" value="Unassembled WGS sequence"/>
</dbReference>
<dbReference type="PANTHER" id="PTHR47623:SF1">
    <property type="entry name" value="OS09G0287300 PROTEIN"/>
    <property type="match status" value="1"/>
</dbReference>
<protein>
    <submittedName>
        <fullName evidence="2">Phosphoglycerate mutase</fullName>
    </submittedName>
</protein>
<feature type="region of interest" description="Disordered" evidence="1">
    <location>
        <begin position="1"/>
        <end position="21"/>
    </location>
</feature>
<dbReference type="RefSeq" id="WP_420242439.1">
    <property type="nucleotide sequence ID" value="NZ_BOPV01000001.1"/>
</dbReference>
<accession>A0A8S8XDY1</accession>
<dbReference type="CDD" id="cd07067">
    <property type="entry name" value="HP_PGM_like"/>
    <property type="match status" value="1"/>
</dbReference>
<organism evidence="2 3">
    <name type="scientific">Roseiterribacter gracilis</name>
    <dbReference type="NCBI Taxonomy" id="2812848"/>
    <lineage>
        <taxon>Bacteria</taxon>
        <taxon>Pseudomonadati</taxon>
        <taxon>Pseudomonadota</taxon>
        <taxon>Alphaproteobacteria</taxon>
        <taxon>Rhodospirillales</taxon>
        <taxon>Roseiterribacteraceae</taxon>
        <taxon>Roseiterribacter</taxon>
    </lineage>
</organism>
<name>A0A8S8XDY1_9PROT</name>
<sequence length="170" mass="18525">MKSLTLLRHAKSSSDDPGLSDFDRPLNARGVAAATAIGRHLHAHRVQFDTVLVSAARRTVETWTLLAAELEHPPAPTVERTLYLCGRRALLTRIRALPEDAASVLVVAHNPDLHEIASALAADGDPVELARMHQHFPTGAMAVLRFDGAWSKLAEASLDSYVVPRELEET</sequence>
<evidence type="ECO:0000256" key="1">
    <source>
        <dbReference type="SAM" id="MobiDB-lite"/>
    </source>
</evidence>
<dbReference type="Pfam" id="PF00300">
    <property type="entry name" value="His_Phos_1"/>
    <property type="match status" value="1"/>
</dbReference>
<dbReference type="PANTHER" id="PTHR47623">
    <property type="entry name" value="OS09G0287300 PROTEIN"/>
    <property type="match status" value="1"/>
</dbReference>
<reference evidence="2" key="1">
    <citation type="submission" date="2021-02" db="EMBL/GenBank/DDBJ databases">
        <title>Genome sequence of Rhodospirillales sp. strain TMPK1 isolated from soil.</title>
        <authorList>
            <person name="Nakai R."/>
            <person name="Kusada H."/>
            <person name="Tamaki H."/>
        </authorList>
    </citation>
    <scope>NUCLEOTIDE SEQUENCE</scope>
    <source>
        <strain evidence="2">TMPK1</strain>
    </source>
</reference>
<comment type="caution">
    <text evidence="2">The sequence shown here is derived from an EMBL/GenBank/DDBJ whole genome shotgun (WGS) entry which is preliminary data.</text>
</comment>
<dbReference type="InterPro" id="IPR013078">
    <property type="entry name" value="His_Pase_superF_clade-1"/>
</dbReference>
<dbReference type="Gene3D" id="3.40.50.1240">
    <property type="entry name" value="Phosphoglycerate mutase-like"/>
    <property type="match status" value="1"/>
</dbReference>